<dbReference type="Pfam" id="PF00072">
    <property type="entry name" value="Response_reg"/>
    <property type="match status" value="1"/>
</dbReference>
<dbReference type="PANTHER" id="PTHR43214:SF17">
    <property type="entry name" value="TRANSCRIPTIONAL REGULATORY PROTEIN RCSB"/>
    <property type="match status" value="1"/>
</dbReference>
<evidence type="ECO:0000256" key="1">
    <source>
        <dbReference type="ARBA" id="ARBA00022553"/>
    </source>
</evidence>
<evidence type="ECO:0000259" key="4">
    <source>
        <dbReference type="PROSITE" id="PS50043"/>
    </source>
</evidence>
<dbReference type="InterPro" id="IPR000792">
    <property type="entry name" value="Tscrpt_reg_LuxR_C"/>
</dbReference>
<dbReference type="GO" id="GO:0000160">
    <property type="term" value="P:phosphorelay signal transduction system"/>
    <property type="evidence" value="ECO:0007669"/>
    <property type="project" value="InterPro"/>
</dbReference>
<dbReference type="CDD" id="cd17535">
    <property type="entry name" value="REC_NarL-like"/>
    <property type="match status" value="1"/>
</dbReference>
<proteinExistence type="predicted"/>
<evidence type="ECO:0000313" key="6">
    <source>
        <dbReference type="EMBL" id="TCD01369.1"/>
    </source>
</evidence>
<keyword evidence="2" id="KW-0238">DNA-binding</keyword>
<dbReference type="PRINTS" id="PR00038">
    <property type="entry name" value="HTHLUXR"/>
</dbReference>
<dbReference type="RefSeq" id="WP_131596125.1">
    <property type="nucleotide sequence ID" value="NZ_SJSL01000002.1"/>
</dbReference>
<organism evidence="6 7">
    <name type="scientific">Pedobacter psychroterrae</name>
    <dbReference type="NCBI Taxonomy" id="2530453"/>
    <lineage>
        <taxon>Bacteria</taxon>
        <taxon>Pseudomonadati</taxon>
        <taxon>Bacteroidota</taxon>
        <taxon>Sphingobacteriia</taxon>
        <taxon>Sphingobacteriales</taxon>
        <taxon>Sphingobacteriaceae</taxon>
        <taxon>Pedobacter</taxon>
    </lineage>
</organism>
<dbReference type="AlphaFoldDB" id="A0A4R0NME1"/>
<feature type="domain" description="HTH luxR-type" evidence="4">
    <location>
        <begin position="140"/>
        <end position="205"/>
    </location>
</feature>
<dbReference type="GO" id="GO:0003677">
    <property type="term" value="F:DNA binding"/>
    <property type="evidence" value="ECO:0007669"/>
    <property type="project" value="UniProtKB-KW"/>
</dbReference>
<dbReference type="InterPro" id="IPR001789">
    <property type="entry name" value="Sig_transdc_resp-reg_receiver"/>
</dbReference>
<evidence type="ECO:0000313" key="7">
    <source>
        <dbReference type="Proteomes" id="UP000293347"/>
    </source>
</evidence>
<dbReference type="SMART" id="SM00448">
    <property type="entry name" value="REC"/>
    <property type="match status" value="1"/>
</dbReference>
<dbReference type="EMBL" id="SJSL01000002">
    <property type="protein sequence ID" value="TCD01369.1"/>
    <property type="molecule type" value="Genomic_DNA"/>
</dbReference>
<feature type="modified residue" description="4-aspartylphosphate" evidence="3">
    <location>
        <position position="54"/>
    </location>
</feature>
<name>A0A4R0NME1_9SPHI</name>
<dbReference type="Gene3D" id="3.40.50.2300">
    <property type="match status" value="1"/>
</dbReference>
<dbReference type="PANTHER" id="PTHR43214">
    <property type="entry name" value="TWO-COMPONENT RESPONSE REGULATOR"/>
    <property type="match status" value="1"/>
</dbReference>
<feature type="domain" description="Response regulatory" evidence="5">
    <location>
        <begin position="3"/>
        <end position="119"/>
    </location>
</feature>
<dbReference type="SMART" id="SM00421">
    <property type="entry name" value="HTH_LUXR"/>
    <property type="match status" value="1"/>
</dbReference>
<dbReference type="InterPro" id="IPR016032">
    <property type="entry name" value="Sig_transdc_resp-reg_C-effctor"/>
</dbReference>
<keyword evidence="7" id="KW-1185">Reference proteome</keyword>
<dbReference type="InterPro" id="IPR058245">
    <property type="entry name" value="NreC/VraR/RcsB-like_REC"/>
</dbReference>
<evidence type="ECO:0000259" key="5">
    <source>
        <dbReference type="PROSITE" id="PS50110"/>
    </source>
</evidence>
<sequence length="207" mass="23347">MTKVLLVDDHAIMIDGLKSMLSTRTDLRVSATASSAGFALAYLAKDHIDLMITDYSMPDIDGLELVKRAKSQFPDLKIIMLSMHDEPAIINAVMKAGLDAYILKKYALEELSHAIDAIQAGRQYWSPEVTRVLLHEEKSSGLHANELTSREIEILKLLTQELNSRQIAEKLFISERTVETHRKNLLRKTQCATTIGLIKYAYLHKLI</sequence>
<dbReference type="PROSITE" id="PS50043">
    <property type="entry name" value="HTH_LUXR_2"/>
    <property type="match status" value="1"/>
</dbReference>
<dbReference type="GO" id="GO:0006355">
    <property type="term" value="P:regulation of DNA-templated transcription"/>
    <property type="evidence" value="ECO:0007669"/>
    <property type="project" value="InterPro"/>
</dbReference>
<dbReference type="PROSITE" id="PS50110">
    <property type="entry name" value="RESPONSE_REGULATORY"/>
    <property type="match status" value="1"/>
</dbReference>
<gene>
    <name evidence="6" type="ORF">EZ437_11520</name>
</gene>
<evidence type="ECO:0000256" key="2">
    <source>
        <dbReference type="ARBA" id="ARBA00023125"/>
    </source>
</evidence>
<dbReference type="SUPFAM" id="SSF52172">
    <property type="entry name" value="CheY-like"/>
    <property type="match status" value="1"/>
</dbReference>
<keyword evidence="1 3" id="KW-0597">Phosphoprotein</keyword>
<dbReference type="OrthoDB" id="9797341at2"/>
<evidence type="ECO:0000256" key="3">
    <source>
        <dbReference type="PROSITE-ProRule" id="PRU00169"/>
    </source>
</evidence>
<reference evidence="6 7" key="1">
    <citation type="submission" date="2019-02" db="EMBL/GenBank/DDBJ databases">
        <title>Pedobacter sp. RP-1-14 sp. nov., isolated from Arctic soil.</title>
        <authorList>
            <person name="Dahal R.H."/>
        </authorList>
    </citation>
    <scope>NUCLEOTIDE SEQUENCE [LARGE SCALE GENOMIC DNA]</scope>
    <source>
        <strain evidence="6 7">RP-1-14</strain>
    </source>
</reference>
<dbReference type="Pfam" id="PF00196">
    <property type="entry name" value="GerE"/>
    <property type="match status" value="1"/>
</dbReference>
<dbReference type="Proteomes" id="UP000293347">
    <property type="component" value="Unassembled WGS sequence"/>
</dbReference>
<dbReference type="InterPro" id="IPR039420">
    <property type="entry name" value="WalR-like"/>
</dbReference>
<protein>
    <submittedName>
        <fullName evidence="6">Response regulator transcription factor</fullName>
    </submittedName>
</protein>
<comment type="caution">
    <text evidence="6">The sequence shown here is derived from an EMBL/GenBank/DDBJ whole genome shotgun (WGS) entry which is preliminary data.</text>
</comment>
<dbReference type="InterPro" id="IPR011006">
    <property type="entry name" value="CheY-like_superfamily"/>
</dbReference>
<dbReference type="CDD" id="cd06170">
    <property type="entry name" value="LuxR_C_like"/>
    <property type="match status" value="1"/>
</dbReference>
<dbReference type="SUPFAM" id="SSF46894">
    <property type="entry name" value="C-terminal effector domain of the bipartite response regulators"/>
    <property type="match status" value="1"/>
</dbReference>
<accession>A0A4R0NME1</accession>